<dbReference type="PANTHER" id="PTHR48060:SF21">
    <property type="entry name" value="L DOMAIN-LIKE PROTEIN"/>
    <property type="match status" value="1"/>
</dbReference>
<dbReference type="SUPFAM" id="SSF52058">
    <property type="entry name" value="L domain-like"/>
    <property type="match status" value="1"/>
</dbReference>
<evidence type="ECO:0000256" key="1">
    <source>
        <dbReference type="ARBA" id="ARBA00022729"/>
    </source>
</evidence>
<dbReference type="Gene3D" id="3.80.10.10">
    <property type="entry name" value="Ribonuclease Inhibitor"/>
    <property type="match status" value="2"/>
</dbReference>
<proteinExistence type="predicted"/>
<evidence type="ECO:0000313" key="4">
    <source>
        <dbReference type="EMBL" id="KAK1747864.1"/>
    </source>
</evidence>
<name>A0AAD8YJR1_9STRA</name>
<reference evidence="4" key="1">
    <citation type="submission" date="2023-06" db="EMBL/GenBank/DDBJ databases">
        <title>Survivors Of The Sea: Transcriptome response of Skeletonema marinoi to long-term dormancy.</title>
        <authorList>
            <person name="Pinder M.I.M."/>
            <person name="Kourtchenko O."/>
            <person name="Robertson E.K."/>
            <person name="Larsson T."/>
            <person name="Maumus F."/>
            <person name="Osuna-Cruz C.M."/>
            <person name="Vancaester E."/>
            <person name="Stenow R."/>
            <person name="Vandepoele K."/>
            <person name="Ploug H."/>
            <person name="Bruchert V."/>
            <person name="Godhe A."/>
            <person name="Topel M."/>
        </authorList>
    </citation>
    <scope>NUCLEOTIDE SEQUENCE</scope>
    <source>
        <strain evidence="4">R05AC</strain>
    </source>
</reference>
<keyword evidence="5" id="KW-1185">Reference proteome</keyword>
<feature type="region of interest" description="Disordered" evidence="3">
    <location>
        <begin position="1"/>
        <end position="23"/>
    </location>
</feature>
<comment type="caution">
    <text evidence="4">The sequence shown here is derived from an EMBL/GenBank/DDBJ whole genome shotgun (WGS) entry which is preliminary data.</text>
</comment>
<dbReference type="InterPro" id="IPR053211">
    <property type="entry name" value="DNA_repair-toleration"/>
</dbReference>
<feature type="coiled-coil region" evidence="2">
    <location>
        <begin position="447"/>
        <end position="523"/>
    </location>
</feature>
<dbReference type="Proteomes" id="UP001224775">
    <property type="component" value="Unassembled WGS sequence"/>
</dbReference>
<gene>
    <name evidence="4" type="ORF">QTG54_001827</name>
</gene>
<dbReference type="InterPro" id="IPR001611">
    <property type="entry name" value="Leu-rich_rpt"/>
</dbReference>
<dbReference type="EMBL" id="JATAAI010000002">
    <property type="protein sequence ID" value="KAK1747864.1"/>
    <property type="molecule type" value="Genomic_DNA"/>
</dbReference>
<evidence type="ECO:0000256" key="3">
    <source>
        <dbReference type="SAM" id="MobiDB-lite"/>
    </source>
</evidence>
<organism evidence="4 5">
    <name type="scientific">Skeletonema marinoi</name>
    <dbReference type="NCBI Taxonomy" id="267567"/>
    <lineage>
        <taxon>Eukaryota</taxon>
        <taxon>Sar</taxon>
        <taxon>Stramenopiles</taxon>
        <taxon>Ochrophyta</taxon>
        <taxon>Bacillariophyta</taxon>
        <taxon>Coscinodiscophyceae</taxon>
        <taxon>Thalassiosirophycidae</taxon>
        <taxon>Thalassiosirales</taxon>
        <taxon>Skeletonemataceae</taxon>
        <taxon>Skeletonema</taxon>
        <taxon>Skeletonema marinoi-dohrnii complex</taxon>
    </lineage>
</organism>
<dbReference type="PANTHER" id="PTHR48060">
    <property type="entry name" value="DNA DAMAGE-REPAIR/TOLERATION PROTEIN DRT100"/>
    <property type="match status" value="1"/>
</dbReference>
<accession>A0AAD8YJR1</accession>
<evidence type="ECO:0000313" key="5">
    <source>
        <dbReference type="Proteomes" id="UP001224775"/>
    </source>
</evidence>
<protein>
    <submittedName>
        <fullName evidence="4">Leucine-rich repeat protein</fullName>
    </submittedName>
</protein>
<dbReference type="InterPro" id="IPR032675">
    <property type="entry name" value="LRR_dom_sf"/>
</dbReference>
<evidence type="ECO:0000256" key="2">
    <source>
        <dbReference type="SAM" id="Coils"/>
    </source>
</evidence>
<keyword evidence="2" id="KW-0175">Coiled coil</keyword>
<keyword evidence="1" id="KW-0732">Signal</keyword>
<dbReference type="AlphaFoldDB" id="A0AAD8YJR1"/>
<sequence>MLNAAKYVSGTTERSGEGGDDPFDNFTSPQSLAFHWMYFEGNPSHNILEFFEQYAVAVVFFSLTGIRQSSLPGNSLPQDDFTATSQPCGWSGVRCAYNYTSNMTHVTEIKLPMRGLKGPIPKEIGFIDNLNLAEHIYLGQNYLNGTLPSNIGTNRPNNWRFFSVYDNKLTGSIPLNMRLRNAYQLDFSHNQFEGEIPSDINEENYSKLRMLYVCHNHLNGRIPSSLMEMKKMKVFYFNDNMLAGGIPEVGDAELARNLITIRAQHNQLSDPVPNGLCDLDVNKKYGELIELSVDCAICNECDLCKSSRINDRNNALRSELTTLELLRSEEEEAKAIITAEEKSTREVRGQLLTAVRSRHGLELECLRMKEETSNIEEATAVLRSGIDDIHQQTRQLQQKFDEEQVPIYASHDVTTKLYTMKSEATLERAQTKKRRREEKLSYLSDMTKRQHEETKNMREEHERLRENIQALDELEEEEDEDLVTLNMQIKSVLERKKALRSSLTEVKELLQNAREHCDSWESRCVEASK</sequence>
<dbReference type="Pfam" id="PF00560">
    <property type="entry name" value="LRR_1"/>
    <property type="match status" value="2"/>
</dbReference>